<reference evidence="2" key="1">
    <citation type="submission" date="2020-02" db="EMBL/GenBank/DDBJ databases">
        <authorList>
            <person name="Meier V. D."/>
        </authorList>
    </citation>
    <scope>NUCLEOTIDE SEQUENCE</scope>
    <source>
        <strain evidence="2">AVDCRST_MAG16</strain>
    </source>
</reference>
<feature type="compositionally biased region" description="Basic and acidic residues" evidence="1">
    <location>
        <begin position="87"/>
        <end position="100"/>
    </location>
</feature>
<keyword evidence="2" id="KW-0418">Kinase</keyword>
<evidence type="ECO:0000256" key="1">
    <source>
        <dbReference type="SAM" id="MobiDB-lite"/>
    </source>
</evidence>
<feature type="compositionally biased region" description="Basic residues" evidence="1">
    <location>
        <begin position="140"/>
        <end position="152"/>
    </location>
</feature>
<feature type="region of interest" description="Disordered" evidence="1">
    <location>
        <begin position="1"/>
        <end position="152"/>
    </location>
</feature>
<feature type="compositionally biased region" description="Basic residues" evidence="1">
    <location>
        <begin position="115"/>
        <end position="129"/>
    </location>
</feature>
<dbReference type="GO" id="GO:0004674">
    <property type="term" value="F:protein serine/threonine kinase activity"/>
    <property type="evidence" value="ECO:0007669"/>
    <property type="project" value="UniProtKB-EC"/>
</dbReference>
<keyword evidence="2" id="KW-0808">Transferase</keyword>
<feature type="compositionally biased region" description="Basic residues" evidence="1">
    <location>
        <begin position="48"/>
        <end position="63"/>
    </location>
</feature>
<feature type="compositionally biased region" description="Basic residues" evidence="1">
    <location>
        <begin position="13"/>
        <end position="24"/>
    </location>
</feature>
<feature type="compositionally biased region" description="Basic and acidic residues" evidence="1">
    <location>
        <begin position="1"/>
        <end position="10"/>
    </location>
</feature>
<feature type="non-terminal residue" evidence="2">
    <location>
        <position position="152"/>
    </location>
</feature>
<gene>
    <name evidence="2" type="ORF">AVDCRST_MAG16-237</name>
</gene>
<organism evidence="2">
    <name type="scientific">uncultured Frankineae bacterium</name>
    <dbReference type="NCBI Taxonomy" id="437475"/>
    <lineage>
        <taxon>Bacteria</taxon>
        <taxon>Bacillati</taxon>
        <taxon>Actinomycetota</taxon>
        <taxon>Actinomycetes</taxon>
        <taxon>Frankiales</taxon>
        <taxon>environmental samples</taxon>
    </lineage>
</organism>
<dbReference type="EMBL" id="CADCUE010000018">
    <property type="protein sequence ID" value="CAA9312010.1"/>
    <property type="molecule type" value="Genomic_DNA"/>
</dbReference>
<feature type="compositionally biased region" description="Basic residues" evidence="1">
    <location>
        <begin position="73"/>
        <end position="86"/>
    </location>
</feature>
<sequence length="152" mass="17149">GRVGGHDPGGRRGPVRVRARHRRAPAAGGGGLPVRAPHGDGQPGLAARLHHRRHRGPPHRGRRGLRDAAHPGAARRRPRVQLRAHGRRDPDRRQRADPRRSRAVPRHLRLDRAHRPGRRGRQLGRRRRPRDAVAPQAQGQRRHGARHRSRTV</sequence>
<proteinExistence type="predicted"/>
<name>A0A6J4KPZ9_9ACTN</name>
<evidence type="ECO:0000313" key="2">
    <source>
        <dbReference type="EMBL" id="CAA9312010.1"/>
    </source>
</evidence>
<feature type="non-terminal residue" evidence="2">
    <location>
        <position position="1"/>
    </location>
</feature>
<dbReference type="EC" id="2.7.11.1" evidence="2"/>
<dbReference type="AlphaFoldDB" id="A0A6J4KPZ9"/>
<accession>A0A6J4KPZ9</accession>
<protein>
    <submittedName>
        <fullName evidence="2">Serine-protein kinase RsbW</fullName>
        <ecNumber evidence="2">2.7.11.1</ecNumber>
    </submittedName>
</protein>